<dbReference type="Pfam" id="PF00501">
    <property type="entry name" value="AMP-binding"/>
    <property type="match status" value="1"/>
</dbReference>
<dbReference type="CDD" id="cd04433">
    <property type="entry name" value="AFD_class_I"/>
    <property type="match status" value="1"/>
</dbReference>
<evidence type="ECO:0000259" key="1">
    <source>
        <dbReference type="Pfam" id="PF00501"/>
    </source>
</evidence>
<organism evidence="3 4">
    <name type="scientific">Streptomyces mexicanus</name>
    <dbReference type="NCBI Taxonomy" id="178566"/>
    <lineage>
        <taxon>Bacteria</taxon>
        <taxon>Bacillati</taxon>
        <taxon>Actinomycetota</taxon>
        <taxon>Actinomycetes</taxon>
        <taxon>Kitasatosporales</taxon>
        <taxon>Streptomycetaceae</taxon>
        <taxon>Streptomyces</taxon>
    </lineage>
</organism>
<gene>
    <name evidence="3" type="ORF">H1R13_08225</name>
</gene>
<dbReference type="Gene3D" id="3.30.300.30">
    <property type="match status" value="1"/>
</dbReference>
<dbReference type="PANTHER" id="PTHR43767:SF1">
    <property type="entry name" value="NONRIBOSOMAL PEPTIDE SYNTHASE PES1 (EUROFUNG)-RELATED"/>
    <property type="match status" value="1"/>
</dbReference>
<dbReference type="InterPro" id="IPR045851">
    <property type="entry name" value="AMP-bd_C_sf"/>
</dbReference>
<keyword evidence="4" id="KW-1185">Reference proteome</keyword>
<reference evidence="3 4" key="1">
    <citation type="submission" date="2020-08" db="EMBL/GenBank/DDBJ databases">
        <title>Whole-Genome Sequence of French Clinical Streptomyces mexicanus Strain Q0842.</title>
        <authorList>
            <person name="Boxberger M."/>
            <person name="La Scola B."/>
        </authorList>
    </citation>
    <scope>NUCLEOTIDE SEQUENCE [LARGE SCALE GENOMIC DNA]</scope>
    <source>
        <strain evidence="3 4">Marseille-Q0842</strain>
    </source>
</reference>
<accession>A0A7X1HXH1</accession>
<protein>
    <submittedName>
        <fullName evidence="3">Long-chain fatty acid--CoA ligase</fullName>
    </submittedName>
</protein>
<keyword evidence="3" id="KW-0436">Ligase</keyword>
<dbReference type="Pfam" id="PF13193">
    <property type="entry name" value="AMP-binding_C"/>
    <property type="match status" value="1"/>
</dbReference>
<name>A0A7X1HXH1_9ACTN</name>
<dbReference type="InterPro" id="IPR050237">
    <property type="entry name" value="ATP-dep_AMP-bd_enzyme"/>
</dbReference>
<feature type="domain" description="AMP-dependent synthetase/ligase" evidence="1">
    <location>
        <begin position="15"/>
        <end position="361"/>
    </location>
</feature>
<evidence type="ECO:0000313" key="3">
    <source>
        <dbReference type="EMBL" id="MBC2864987.1"/>
    </source>
</evidence>
<dbReference type="EMBL" id="JACMHY010000002">
    <property type="protein sequence ID" value="MBC2864987.1"/>
    <property type="molecule type" value="Genomic_DNA"/>
</dbReference>
<dbReference type="InterPro" id="IPR042099">
    <property type="entry name" value="ANL_N_sf"/>
</dbReference>
<dbReference type="GO" id="GO:0016878">
    <property type="term" value="F:acid-thiol ligase activity"/>
    <property type="evidence" value="ECO:0007669"/>
    <property type="project" value="UniProtKB-ARBA"/>
</dbReference>
<comment type="caution">
    <text evidence="3">The sequence shown here is derived from an EMBL/GenBank/DDBJ whole genome shotgun (WGS) entry which is preliminary data.</text>
</comment>
<dbReference type="Proteomes" id="UP000517694">
    <property type="component" value="Unassembled WGS sequence"/>
</dbReference>
<evidence type="ECO:0000313" key="4">
    <source>
        <dbReference type="Proteomes" id="UP000517694"/>
    </source>
</evidence>
<dbReference type="PANTHER" id="PTHR43767">
    <property type="entry name" value="LONG-CHAIN-FATTY-ACID--COA LIGASE"/>
    <property type="match status" value="1"/>
</dbReference>
<dbReference type="InterPro" id="IPR000873">
    <property type="entry name" value="AMP-dep_synth/lig_dom"/>
</dbReference>
<dbReference type="AlphaFoldDB" id="A0A7X1HXH1"/>
<dbReference type="RefSeq" id="WP_185947037.1">
    <property type="nucleotide sequence ID" value="NZ_JACMHY010000002.1"/>
</dbReference>
<proteinExistence type="predicted"/>
<dbReference type="SUPFAM" id="SSF56801">
    <property type="entry name" value="Acetyl-CoA synthetase-like"/>
    <property type="match status" value="1"/>
</dbReference>
<feature type="domain" description="AMP-binding enzyme C-terminal" evidence="2">
    <location>
        <begin position="403"/>
        <end position="475"/>
    </location>
</feature>
<evidence type="ECO:0000259" key="2">
    <source>
        <dbReference type="Pfam" id="PF13193"/>
    </source>
</evidence>
<sequence>MGLRNQLEALLAAAPSSAPAVGLGDEWWTWGQIRTIAESTDELCDRLGLKEGARVGLLLQNRPEFVGLVIGVLMSGRCITTLNPLQPPARLSADIVKNAPPVVIGVRGVVNDVDVRAAIEGHGVAVLVEPDGSLSTGPAAPGVEEDYAPGTAVEMLTSGTTGPPKRVRLGYAQLDSAFAAQGRAGVPEFKQAVAIVSVPMVHISGLWHVVNTVLSGRRLVLLERFRTADWVAAVERYRPKVASLVPAALRSVVEADVPRESLSSLKAITAGTAACPPELVDAVLDKYGIRVLATYGATEFAGAVAGWTLGDHEKWYDSKRGSVGRPFKNVRLRVTDPGTGEPLATGEVGRLEVQSAQLAAGDQWTSTSDLGRIDEDGFVFITGRADSAIIRGGFKVQPETVQRALESHPGVRAAAVAGIADQRLGQVPVAAVELADGAEVGPAELLQMCRRDLMPYEVPVALEIVDRLPRTPSMKISRAEVAAIFEERPKRGGQA</sequence>
<dbReference type="InterPro" id="IPR025110">
    <property type="entry name" value="AMP-bd_C"/>
</dbReference>
<dbReference type="Gene3D" id="3.40.50.12780">
    <property type="entry name" value="N-terminal domain of ligase-like"/>
    <property type="match status" value="1"/>
</dbReference>